<dbReference type="OrthoDB" id="10284539at2759"/>
<name>A0A2H3TIJ6_FUSOX</name>
<sequence length="128" mass="14095">MNAFLLEPLTLCTSLGRAVSPALLGPDISGTFLYQRSHTHTHSLLSCIMIPYHDPIPILVHPSIHSNHVLALIDVASRRRFRPSLAFIPLGFILTSLPFSHPRSRFLAASPLTARLPYLLMAPEPPAV</sequence>
<dbReference type="EMBL" id="FMJY01000007">
    <property type="protein sequence ID" value="SCO88473.1"/>
    <property type="molecule type" value="Genomic_DNA"/>
</dbReference>
<evidence type="ECO:0000313" key="1">
    <source>
        <dbReference type="EMBL" id="SCO88473.1"/>
    </source>
</evidence>
<protein>
    <submittedName>
        <fullName evidence="1">Uncharacterized protein</fullName>
    </submittedName>
</protein>
<evidence type="ECO:0000313" key="2">
    <source>
        <dbReference type="Proteomes" id="UP000219369"/>
    </source>
</evidence>
<dbReference type="Proteomes" id="UP000219369">
    <property type="component" value="Unassembled WGS sequence"/>
</dbReference>
<organism evidence="1 2">
    <name type="scientific">Fusarium oxysporum</name>
    <name type="common">Fusarium vascular wilt</name>
    <dbReference type="NCBI Taxonomy" id="5507"/>
    <lineage>
        <taxon>Eukaryota</taxon>
        <taxon>Fungi</taxon>
        <taxon>Dikarya</taxon>
        <taxon>Ascomycota</taxon>
        <taxon>Pezizomycotina</taxon>
        <taxon>Sordariomycetes</taxon>
        <taxon>Hypocreomycetidae</taxon>
        <taxon>Hypocreales</taxon>
        <taxon>Nectriaceae</taxon>
        <taxon>Fusarium</taxon>
        <taxon>Fusarium oxysporum species complex</taxon>
    </lineage>
</organism>
<accession>A0A2H3TIJ6</accession>
<proteinExistence type="predicted"/>
<gene>
    <name evidence="1" type="ORF">FRV6_12600</name>
</gene>
<reference evidence="2" key="1">
    <citation type="submission" date="2016-09" db="EMBL/GenBank/DDBJ databases">
        <authorList>
            <person name="Guldener U."/>
        </authorList>
    </citation>
    <scope>NUCLEOTIDE SEQUENCE [LARGE SCALE GENOMIC DNA]</scope>
    <source>
        <strain evidence="2">V64-1</strain>
    </source>
</reference>
<dbReference type="AlphaFoldDB" id="A0A2H3TIJ6"/>